<keyword evidence="4" id="KW-1185">Reference proteome</keyword>
<dbReference type="Proteomes" id="UP000622648">
    <property type="component" value="Unassembled WGS sequence"/>
</dbReference>
<dbReference type="EMBL" id="SLWO01000003">
    <property type="protein sequence ID" value="TCO27088.1"/>
    <property type="molecule type" value="Genomic_DNA"/>
</dbReference>
<comment type="caution">
    <text evidence="2">The sequence shown here is derived from an EMBL/GenBank/DDBJ whole genome shotgun (WGS) entry which is preliminary data.</text>
</comment>
<organism evidence="2 3">
    <name type="scientific">Pedobacter psychrotolerans</name>
    <dbReference type="NCBI Taxonomy" id="1843235"/>
    <lineage>
        <taxon>Bacteria</taxon>
        <taxon>Pseudomonadati</taxon>
        <taxon>Bacteroidota</taxon>
        <taxon>Sphingobacteriia</taxon>
        <taxon>Sphingobacteriales</taxon>
        <taxon>Sphingobacteriaceae</taxon>
        <taxon>Pedobacter</taxon>
    </lineage>
</organism>
<evidence type="ECO:0000313" key="1">
    <source>
        <dbReference type="EMBL" id="GGE58812.1"/>
    </source>
</evidence>
<proteinExistence type="predicted"/>
<gene>
    <name evidence="2" type="ORF">EV200_103422</name>
    <name evidence="1" type="ORF">GCM10011413_26620</name>
</gene>
<dbReference type="Proteomes" id="UP000295684">
    <property type="component" value="Unassembled WGS sequence"/>
</dbReference>
<evidence type="ECO:0000313" key="4">
    <source>
        <dbReference type="Proteomes" id="UP000622648"/>
    </source>
</evidence>
<reference evidence="1" key="1">
    <citation type="journal article" date="2014" name="Int. J. Syst. Evol. Microbiol.">
        <title>Complete genome of a new Firmicutes species belonging to the dominant human colonic microbiota ('Ruminococcus bicirculans') reveals two chromosomes and a selective capacity to utilize plant glucans.</title>
        <authorList>
            <consortium name="NISC Comparative Sequencing Program"/>
            <person name="Wegmann U."/>
            <person name="Louis P."/>
            <person name="Goesmann A."/>
            <person name="Henrissat B."/>
            <person name="Duncan S.H."/>
            <person name="Flint H.J."/>
        </authorList>
    </citation>
    <scope>NUCLEOTIDE SEQUENCE</scope>
    <source>
        <strain evidence="1">CGMCC 1.15644</strain>
    </source>
</reference>
<accession>A0A4V2RZP8</accession>
<reference evidence="4" key="2">
    <citation type="journal article" date="2019" name="Int. J. Syst. Evol. Microbiol.">
        <title>The Global Catalogue of Microorganisms (GCM) 10K type strain sequencing project: providing services to taxonomists for standard genome sequencing and annotation.</title>
        <authorList>
            <consortium name="The Broad Institute Genomics Platform"/>
            <consortium name="The Broad Institute Genome Sequencing Center for Infectious Disease"/>
            <person name="Wu L."/>
            <person name="Ma J."/>
        </authorList>
    </citation>
    <scope>NUCLEOTIDE SEQUENCE [LARGE SCALE GENOMIC DNA]</scope>
    <source>
        <strain evidence="4">CGMCC 1.15644</strain>
    </source>
</reference>
<dbReference type="EMBL" id="BMJO01000004">
    <property type="protein sequence ID" value="GGE58812.1"/>
    <property type="molecule type" value="Genomic_DNA"/>
</dbReference>
<dbReference type="OrthoDB" id="800063at2"/>
<reference evidence="1" key="4">
    <citation type="submission" date="2024-05" db="EMBL/GenBank/DDBJ databases">
        <authorList>
            <person name="Sun Q."/>
            <person name="Zhou Y."/>
        </authorList>
    </citation>
    <scope>NUCLEOTIDE SEQUENCE</scope>
    <source>
        <strain evidence="1">CGMCC 1.15644</strain>
    </source>
</reference>
<protein>
    <submittedName>
        <fullName evidence="2">Uncharacterized protein</fullName>
    </submittedName>
</protein>
<reference evidence="2 3" key="3">
    <citation type="submission" date="2019-03" db="EMBL/GenBank/DDBJ databases">
        <title>Genomic Encyclopedia of Type Strains, Phase IV (KMG-IV): sequencing the most valuable type-strain genomes for metagenomic binning, comparative biology and taxonomic classification.</title>
        <authorList>
            <person name="Goeker M."/>
        </authorList>
    </citation>
    <scope>NUCLEOTIDE SEQUENCE [LARGE SCALE GENOMIC DNA]</scope>
    <source>
        <strain evidence="2 3">DSM 103236</strain>
    </source>
</reference>
<evidence type="ECO:0000313" key="3">
    <source>
        <dbReference type="Proteomes" id="UP000295684"/>
    </source>
</evidence>
<dbReference type="RefSeq" id="WP_132531547.1">
    <property type="nucleotide sequence ID" value="NZ_BMJO01000004.1"/>
</dbReference>
<evidence type="ECO:0000313" key="2">
    <source>
        <dbReference type="EMBL" id="TCO27088.1"/>
    </source>
</evidence>
<dbReference type="AlphaFoldDB" id="A0A4V2RZP8"/>
<name>A0A4V2RZP8_9SPHI</name>
<sequence length="947" mass="108623">MRFLVWNDLLAKHFFNPGQYGRQVRLFISKTEIISMGRIYFSGETQDKEIWSDFLEGLQKGPVGVNGADNIFEKAAQVAIKWRAGRHQRLSGYDQQFPPYLSYLVFSILPLIEIQDGYNTNNYYDRLEDFISENGLYEIASKPKRLQNLRDKLRNIDHLWDELSQWANIHMDGQLGSFQAGYTGNRGWKFVVKPLSQCIFPPVTIKKLPSFFTKAGLIPGNFYTQRAFKDLLIDKGVQWLGLRADAITLIQGDSGLGKSLTELVESEFSRWTGEQFEFTTEHGERSYLSGTVVPLWMQFKEYTPGHIDFSYRAAFASEPPTDLCLGDLADLYQDENWSKTLALGFQEKITLYDKRYKWKAESRSKDIRLFINAAHFNLSSRFWIETTKLSRVDDMFVLCKDKLAENIKNWAEAECGSFRDQSGLKGIPPGYTLFRFNKPRAGHPEIEMLKVEQQKSILVREGTGLKVSHNQYLNQYMPEFILINAQGEEQLVLKYQDDQTTANLISHPSLGGVWLLPESLRIGAPFCLHLAGSTEEMAKTYEIIRPHLLALKNENVPFKDAFGNPDEGTIPGYQGNAIFMEANLERVADRNPFIPSDKWIRGNTADLPADEQALLNWLITIEQTNTAGFNRAFEYIHRKRFGLEPQGLLQKRKSAVNLLDYLGYIDYDYQKDKITPLPPKLITLPASKGRKGQLIGCWTHGLLEDLIGYCKMYPDEINMEFQPASEKNQQLLIPVSISFHCGHVSTLEKIAKSVSVEFDEWYLLKLKALLPSLDDYRRMLIGGPTALSWDGVDIVQKSFNPENLLFSTEVAHNREFTLIECRPYYLPEYGIWIKGDYYHVDKNWGKYLIFHHYSPKVHSYDPAINLAGTNRLFRNADTLALPAQLPLPRLFSRFVIQLSGTAPDFASLKLQGKSGSFNLYRNIRSSIIDNLFKFKLNIEIQNINEPL</sequence>